<keyword evidence="7" id="KW-1185">Reference proteome</keyword>
<dbReference type="Gene3D" id="1.10.418.20">
    <property type="match status" value="1"/>
</dbReference>
<dbReference type="Proteomes" id="UP001178507">
    <property type="component" value="Unassembled WGS sequence"/>
</dbReference>
<evidence type="ECO:0000256" key="1">
    <source>
        <dbReference type="ARBA" id="ARBA00005234"/>
    </source>
</evidence>
<dbReference type="GO" id="GO:0006508">
    <property type="term" value="P:proteolysis"/>
    <property type="evidence" value="ECO:0007669"/>
    <property type="project" value="UniProtKB-KW"/>
</dbReference>
<evidence type="ECO:0000313" key="6">
    <source>
        <dbReference type="EMBL" id="CAJ1396537.1"/>
    </source>
</evidence>
<accession>A0AA36IZU9</accession>
<sequence length="464" mass="51480">MASDLAICIDSDDEEQAPNGLLCQLLLPQPKSESRRAVGDVSIVQVQSSGQTELSISWAEDEDGRVTVPTRVVSHMTVNSATIVLKLQEPMSWKVSPEDGLLEDFALVPKETELPSVLSTLRWWLPHVVVQGELPQQLGVDPVVLRYEGISLTARDIELLADEQCLNDSVLDFFLKLAVDTVAPEHLKGDLYVASTFFFQKLTSGGVENGEAGWQNVRRWTRALPGGLLGQRFVVIPINEQNIHWWLAVICHARRALEPDGETMLGEAPRIVCLDSAIEPLLKGRVVAFLRGYLWKEWCERHPNATAFDEDKVAGQLNLKALAADVPKQANSFDCGIFIIEYLLHLLRSKTALAGLGLAAHKHWFGQASVSHRRKRLKWLATLLQSQAQRFGETDVRRLLQDPRLRAAVVLALTDHPKKASPSTAPKLKRPSEAASERKKKPRPGCTEGLAPSRAGRVDKRGRL</sequence>
<dbReference type="PANTHER" id="PTHR47764">
    <property type="entry name" value="UBIQUITIN-LIKE-SPECIFIC PROTEASE 2B-RELATED"/>
    <property type="match status" value="1"/>
</dbReference>
<comment type="similarity">
    <text evidence="1">Belongs to the peptidase C48 family.</text>
</comment>
<dbReference type="InterPro" id="IPR038765">
    <property type="entry name" value="Papain-like_cys_pep_sf"/>
</dbReference>
<reference evidence="6" key="1">
    <citation type="submission" date="2023-08" db="EMBL/GenBank/DDBJ databases">
        <authorList>
            <person name="Chen Y."/>
            <person name="Shah S."/>
            <person name="Dougan E. K."/>
            <person name="Thang M."/>
            <person name="Chan C."/>
        </authorList>
    </citation>
    <scope>NUCLEOTIDE SEQUENCE</scope>
</reference>
<feature type="domain" description="Ubiquitin-like protease family profile" evidence="5">
    <location>
        <begin position="150"/>
        <end position="346"/>
    </location>
</feature>
<proteinExistence type="inferred from homology"/>
<evidence type="ECO:0000256" key="2">
    <source>
        <dbReference type="ARBA" id="ARBA00022670"/>
    </source>
</evidence>
<dbReference type="Pfam" id="PF02902">
    <property type="entry name" value="Peptidase_C48"/>
    <property type="match status" value="1"/>
</dbReference>
<evidence type="ECO:0000256" key="3">
    <source>
        <dbReference type="ARBA" id="ARBA00022801"/>
    </source>
</evidence>
<name>A0AA36IZU9_9DINO</name>
<keyword evidence="3" id="KW-0378">Hydrolase</keyword>
<dbReference type="InterPro" id="IPR003653">
    <property type="entry name" value="Peptidase_C48_C"/>
</dbReference>
<comment type="caution">
    <text evidence="6">The sequence shown here is derived from an EMBL/GenBank/DDBJ whole genome shotgun (WGS) entry which is preliminary data.</text>
</comment>
<protein>
    <recommendedName>
        <fullName evidence="5">Ubiquitin-like protease family profile domain-containing protein</fullName>
    </recommendedName>
</protein>
<dbReference type="SUPFAM" id="SSF54001">
    <property type="entry name" value="Cysteine proteinases"/>
    <property type="match status" value="1"/>
</dbReference>
<dbReference type="Gene3D" id="3.30.310.130">
    <property type="entry name" value="Ubiquitin-related"/>
    <property type="match status" value="1"/>
</dbReference>
<dbReference type="GO" id="GO:0008234">
    <property type="term" value="F:cysteine-type peptidase activity"/>
    <property type="evidence" value="ECO:0007669"/>
    <property type="project" value="InterPro"/>
</dbReference>
<gene>
    <name evidence="6" type="ORF">EVOR1521_LOCUS20754</name>
</gene>
<dbReference type="PANTHER" id="PTHR47764:SF2">
    <property type="entry name" value="UBIQUITIN-LIKE PROTEASE FAMILY PROFILE DOMAIN-CONTAINING PROTEIN"/>
    <property type="match status" value="1"/>
</dbReference>
<evidence type="ECO:0000256" key="4">
    <source>
        <dbReference type="SAM" id="MobiDB-lite"/>
    </source>
</evidence>
<evidence type="ECO:0000313" key="7">
    <source>
        <dbReference type="Proteomes" id="UP001178507"/>
    </source>
</evidence>
<evidence type="ECO:0000259" key="5">
    <source>
        <dbReference type="PROSITE" id="PS50600"/>
    </source>
</evidence>
<dbReference type="PROSITE" id="PS50600">
    <property type="entry name" value="ULP_PROTEASE"/>
    <property type="match status" value="1"/>
</dbReference>
<dbReference type="EMBL" id="CAUJNA010003235">
    <property type="protein sequence ID" value="CAJ1396537.1"/>
    <property type="molecule type" value="Genomic_DNA"/>
</dbReference>
<feature type="region of interest" description="Disordered" evidence="4">
    <location>
        <begin position="416"/>
        <end position="464"/>
    </location>
</feature>
<organism evidence="6 7">
    <name type="scientific">Effrenium voratum</name>
    <dbReference type="NCBI Taxonomy" id="2562239"/>
    <lineage>
        <taxon>Eukaryota</taxon>
        <taxon>Sar</taxon>
        <taxon>Alveolata</taxon>
        <taxon>Dinophyceae</taxon>
        <taxon>Suessiales</taxon>
        <taxon>Symbiodiniaceae</taxon>
        <taxon>Effrenium</taxon>
    </lineage>
</organism>
<dbReference type="AlphaFoldDB" id="A0AA36IZU9"/>
<keyword evidence="2" id="KW-0645">Protease</keyword>